<dbReference type="InterPro" id="IPR007307">
    <property type="entry name" value="Ltv1"/>
</dbReference>
<dbReference type="PANTHER" id="PTHR21531">
    <property type="entry name" value="LOW-TEMPERATURE VIABILITY PROTEIN LTV1-RELATED"/>
    <property type="match status" value="1"/>
</dbReference>
<evidence type="ECO:0000313" key="5">
    <source>
        <dbReference type="Proteomes" id="UP000321570"/>
    </source>
</evidence>
<dbReference type="GO" id="GO:0030688">
    <property type="term" value="C:preribosome, small subunit precursor"/>
    <property type="evidence" value="ECO:0007669"/>
    <property type="project" value="TreeGrafter"/>
</dbReference>
<protein>
    <recommendedName>
        <fullName evidence="2">Protein LTV1 homolog</fullName>
    </recommendedName>
</protein>
<feature type="region of interest" description="Disordered" evidence="3">
    <location>
        <begin position="318"/>
        <end position="397"/>
    </location>
</feature>
<comment type="similarity">
    <text evidence="1">Belongs to the LTV1 family.</text>
</comment>
<dbReference type="Proteomes" id="UP000321570">
    <property type="component" value="Unassembled WGS sequence"/>
</dbReference>
<accession>A0A564Z349</accession>
<evidence type="ECO:0000256" key="1">
    <source>
        <dbReference type="ARBA" id="ARBA00009078"/>
    </source>
</evidence>
<evidence type="ECO:0000256" key="3">
    <source>
        <dbReference type="SAM" id="MobiDB-lite"/>
    </source>
</evidence>
<keyword evidence="5" id="KW-1185">Reference proteome</keyword>
<feature type="region of interest" description="Disordered" evidence="3">
    <location>
        <begin position="126"/>
        <end position="151"/>
    </location>
</feature>
<gene>
    <name evidence="4" type="ORF">WMSIL1_LOCUS12113</name>
</gene>
<evidence type="ECO:0000256" key="2">
    <source>
        <dbReference type="ARBA" id="ARBA00021561"/>
    </source>
</evidence>
<name>A0A564Z349_HYMDI</name>
<organism evidence="4 5">
    <name type="scientific">Hymenolepis diminuta</name>
    <name type="common">Rat tapeworm</name>
    <dbReference type="NCBI Taxonomy" id="6216"/>
    <lineage>
        <taxon>Eukaryota</taxon>
        <taxon>Metazoa</taxon>
        <taxon>Spiralia</taxon>
        <taxon>Lophotrochozoa</taxon>
        <taxon>Platyhelminthes</taxon>
        <taxon>Cestoda</taxon>
        <taxon>Eucestoda</taxon>
        <taxon>Cyclophyllidea</taxon>
        <taxon>Hymenolepididae</taxon>
        <taxon>Hymenolepis</taxon>
    </lineage>
</organism>
<evidence type="ECO:0000313" key="4">
    <source>
        <dbReference type="EMBL" id="VUZ53882.1"/>
    </source>
</evidence>
<dbReference type="PANTHER" id="PTHR21531:SF0">
    <property type="entry name" value="PROTEIN LTV1 HOMOLOG"/>
    <property type="match status" value="1"/>
</dbReference>
<dbReference type="AlphaFoldDB" id="A0A564Z349"/>
<proteinExistence type="inferred from homology"/>
<sequence length="415" mass="47123">MASNDPNSNAPRGTKRNAEEAFGQKLMTDVPEHFNYGVFYNDGYNYMKHMKTMKEFIEDKNYAIEGNEEDSILPENYAPPIVEPVIEDDSIDEELEIYSDEELIAEVGELEDNFVELAGGKHVRLSDDEDEDEELAQAHKSINPDEDLPQPSTSYLPLHKVKMMESYLYGTKFSEALDYPSVSLSNITDAVARKGRSLTDSEELLEKKFDNLLRQTKSRNGCDGLSMVSGASFMSDSLQTVVDADRIMTSKKVPKAEDWNCSDSQVKIVTLQSVQEMDEPKVDDDPLKDWIGKEKSTDSILTFMQQNNARREVVKQPEMLTMPKRKTNGIATKHPEPLSSNQSDDYSDSEDGRSQNIDTSLHRRVKGETSEQKKARKTAIKAQKRERQQARKMNKQNFCREKLVSTKFSGKTIVD</sequence>
<dbReference type="GO" id="GO:0000056">
    <property type="term" value="P:ribosomal small subunit export from nucleus"/>
    <property type="evidence" value="ECO:0007669"/>
    <property type="project" value="TreeGrafter"/>
</dbReference>
<dbReference type="GO" id="GO:0042274">
    <property type="term" value="P:ribosomal small subunit biogenesis"/>
    <property type="evidence" value="ECO:0007669"/>
    <property type="project" value="InterPro"/>
</dbReference>
<dbReference type="GO" id="GO:0005634">
    <property type="term" value="C:nucleus"/>
    <property type="evidence" value="ECO:0007669"/>
    <property type="project" value="TreeGrafter"/>
</dbReference>
<dbReference type="EMBL" id="CABIJS010000577">
    <property type="protein sequence ID" value="VUZ53882.1"/>
    <property type="molecule type" value="Genomic_DNA"/>
</dbReference>
<dbReference type="GO" id="GO:0005829">
    <property type="term" value="C:cytosol"/>
    <property type="evidence" value="ECO:0007669"/>
    <property type="project" value="TreeGrafter"/>
</dbReference>
<reference evidence="4 5" key="1">
    <citation type="submission" date="2019-07" db="EMBL/GenBank/DDBJ databases">
        <authorList>
            <person name="Jastrzebski P J."/>
            <person name="Paukszto L."/>
            <person name="Jastrzebski P J."/>
        </authorList>
    </citation>
    <scope>NUCLEOTIDE SEQUENCE [LARGE SCALE GENOMIC DNA]</scope>
    <source>
        <strain evidence="4 5">WMS-il1</strain>
    </source>
</reference>